<accession>A0A172Y5B1</accession>
<evidence type="ECO:0000256" key="2">
    <source>
        <dbReference type="ARBA" id="ARBA00022598"/>
    </source>
</evidence>
<evidence type="ECO:0000256" key="1">
    <source>
        <dbReference type="ARBA" id="ARBA00006432"/>
    </source>
</evidence>
<evidence type="ECO:0000313" key="5">
    <source>
        <dbReference type="EMBL" id="ANF54336.1"/>
    </source>
</evidence>
<keyword evidence="2 5" id="KW-0436">Ligase</keyword>
<evidence type="ECO:0000259" key="4">
    <source>
        <dbReference type="Pfam" id="PF13193"/>
    </source>
</evidence>
<dbReference type="EMBL" id="CP015614">
    <property type="protein sequence ID" value="ANF54336.1"/>
    <property type="molecule type" value="Genomic_DNA"/>
</dbReference>
<dbReference type="PANTHER" id="PTHR43201:SF5">
    <property type="entry name" value="MEDIUM-CHAIN ACYL-COA LIGASE ACSF2, MITOCHONDRIAL"/>
    <property type="match status" value="1"/>
</dbReference>
<feature type="domain" description="AMP-dependent synthetase/ligase" evidence="3">
    <location>
        <begin position="19"/>
        <end position="344"/>
    </location>
</feature>
<sequence>MGGFKNVTDNTVPLCSILAHHAARRPGRLALIMDDLRLTYAELDARSTKRARFMQARGVGQDDYVTVALPNGLDFYETIFGIWKLGATPNVVSARLAPVELEHILDLVGPSLFVGQCPREDIPTVDGAFEGYQALSAEPLPPAVAKNWKAMTSGGSTGRPKVIVDAMPAQWDTTEGFLHQQPGEVVLNPGPLYHNAPFHCITMAIFTGNTIVEMQKFDAQRALDLIEEHGVNWVTMVPTMMHRIWQLGPEVLGRYKLPTLRMMLHMAAPCAPWLKEAWIDWLGSDRVWEYYGTTEATGSTIISGTDWLQRKGSVGKVRPGYDLKILDADGRECAVGEVGEVFFRPETGPSSTYHYLGSDSRLVGEYETMGDLGSVDADGYLYLSDRRNDLIISGGANIYPAEVEAALEAHPDVRGSAVIGLPHDEWGSVVHAIVQPMDGSTLSEEVLLEFISATLSRYKMPKRIEFTNEALRDEAGKVRRAALRQARLPQ</sequence>
<dbReference type="InterPro" id="IPR025110">
    <property type="entry name" value="AMP-bd_C"/>
</dbReference>
<dbReference type="AlphaFoldDB" id="A0A172Y5B1"/>
<dbReference type="KEGG" id="bne:DA69_06025"/>
<dbReference type="PANTHER" id="PTHR43201">
    <property type="entry name" value="ACYL-COA SYNTHETASE"/>
    <property type="match status" value="1"/>
</dbReference>
<dbReference type="GO" id="GO:0031956">
    <property type="term" value="F:medium-chain fatty acid-CoA ligase activity"/>
    <property type="evidence" value="ECO:0007669"/>
    <property type="project" value="TreeGrafter"/>
</dbReference>
<dbReference type="InterPro" id="IPR042099">
    <property type="entry name" value="ANL_N_sf"/>
</dbReference>
<name>A0A172Y5B1_9CAUL</name>
<reference evidence="5 6" key="1">
    <citation type="journal article" date="2014" name="Genome Announc.">
        <title>Genome Sequence of a Promising Hydrogen-Producing Facultative Anaerobic Bacterium, Brevundimonas naejangsanensis Strain B1.</title>
        <authorList>
            <person name="Su H."/>
            <person name="Zhang T."/>
            <person name="Bao M."/>
            <person name="Jiang Y."/>
            <person name="Wang Y."/>
            <person name="Tan T."/>
        </authorList>
    </citation>
    <scope>NUCLEOTIDE SEQUENCE [LARGE SCALE GENOMIC DNA]</scope>
    <source>
        <strain evidence="5 6">B1</strain>
    </source>
</reference>
<protein>
    <submittedName>
        <fullName evidence="5">Acid--CoA ligase</fullName>
    </submittedName>
</protein>
<evidence type="ECO:0000313" key="6">
    <source>
        <dbReference type="Proteomes" id="UP000077603"/>
    </source>
</evidence>
<keyword evidence="6" id="KW-1185">Reference proteome</keyword>
<dbReference type="InterPro" id="IPR000873">
    <property type="entry name" value="AMP-dep_synth/lig_dom"/>
</dbReference>
<dbReference type="STRING" id="588932.DA69_06025"/>
<dbReference type="Gene3D" id="3.40.50.12780">
    <property type="entry name" value="N-terminal domain of ligase-like"/>
    <property type="match status" value="1"/>
</dbReference>
<comment type="similarity">
    <text evidence="1">Belongs to the ATP-dependent AMP-binding enzyme family.</text>
</comment>
<dbReference type="GO" id="GO:0006631">
    <property type="term" value="P:fatty acid metabolic process"/>
    <property type="evidence" value="ECO:0007669"/>
    <property type="project" value="TreeGrafter"/>
</dbReference>
<dbReference type="InterPro" id="IPR045851">
    <property type="entry name" value="AMP-bd_C_sf"/>
</dbReference>
<organism evidence="5 6">
    <name type="scientific">Brevundimonas naejangsanensis</name>
    <dbReference type="NCBI Taxonomy" id="588932"/>
    <lineage>
        <taxon>Bacteria</taxon>
        <taxon>Pseudomonadati</taxon>
        <taxon>Pseudomonadota</taxon>
        <taxon>Alphaproteobacteria</taxon>
        <taxon>Caulobacterales</taxon>
        <taxon>Caulobacteraceae</taxon>
        <taxon>Brevundimonas</taxon>
    </lineage>
</organism>
<dbReference type="RefSeq" id="WP_029972419.1">
    <property type="nucleotide sequence ID" value="NZ_CP015614.1"/>
</dbReference>
<dbReference type="Pfam" id="PF00501">
    <property type="entry name" value="AMP-binding"/>
    <property type="match status" value="1"/>
</dbReference>
<gene>
    <name evidence="5" type="ORF">DA69_06025</name>
</gene>
<dbReference type="Proteomes" id="UP000077603">
    <property type="component" value="Chromosome"/>
</dbReference>
<evidence type="ECO:0000259" key="3">
    <source>
        <dbReference type="Pfam" id="PF00501"/>
    </source>
</evidence>
<dbReference type="Gene3D" id="3.30.300.30">
    <property type="match status" value="1"/>
</dbReference>
<feature type="domain" description="AMP-binding enzyme C-terminal" evidence="4">
    <location>
        <begin position="402"/>
        <end position="476"/>
    </location>
</feature>
<proteinExistence type="inferred from homology"/>
<dbReference type="eggNOG" id="COG0318">
    <property type="taxonomic scope" value="Bacteria"/>
</dbReference>
<dbReference type="SUPFAM" id="SSF56801">
    <property type="entry name" value="Acetyl-CoA synthetase-like"/>
    <property type="match status" value="1"/>
</dbReference>
<dbReference type="Pfam" id="PF13193">
    <property type="entry name" value="AMP-binding_C"/>
    <property type="match status" value="1"/>
</dbReference>